<proteinExistence type="predicted"/>
<reference evidence="2" key="1">
    <citation type="submission" date="2013-11" db="EMBL/GenBank/DDBJ databases">
        <title>Genome sequence of the fusiform rust pathogen reveals effectors for host alternation and coevolution with pine.</title>
        <authorList>
            <consortium name="DOE Joint Genome Institute"/>
            <person name="Smith K."/>
            <person name="Pendleton A."/>
            <person name="Kubisiak T."/>
            <person name="Anderson C."/>
            <person name="Salamov A."/>
            <person name="Aerts A."/>
            <person name="Riley R."/>
            <person name="Clum A."/>
            <person name="Lindquist E."/>
            <person name="Ence D."/>
            <person name="Campbell M."/>
            <person name="Kronenberg Z."/>
            <person name="Feau N."/>
            <person name="Dhillon B."/>
            <person name="Hamelin R."/>
            <person name="Burleigh J."/>
            <person name="Smith J."/>
            <person name="Yandell M."/>
            <person name="Nelson C."/>
            <person name="Grigoriev I."/>
            <person name="Davis J."/>
        </authorList>
    </citation>
    <scope>NUCLEOTIDE SEQUENCE</scope>
    <source>
        <strain evidence="2">G11</strain>
    </source>
</reference>
<name>A0A9P6NGY8_9BASI</name>
<protein>
    <submittedName>
        <fullName evidence="2">Uncharacterized protein</fullName>
    </submittedName>
</protein>
<dbReference type="EMBL" id="MU167256">
    <property type="protein sequence ID" value="KAG0146775.1"/>
    <property type="molecule type" value="Genomic_DNA"/>
</dbReference>
<dbReference type="AlphaFoldDB" id="A0A9P6NGY8"/>
<feature type="region of interest" description="Disordered" evidence="1">
    <location>
        <begin position="1"/>
        <end position="33"/>
    </location>
</feature>
<evidence type="ECO:0000256" key="1">
    <source>
        <dbReference type="SAM" id="MobiDB-lite"/>
    </source>
</evidence>
<comment type="caution">
    <text evidence="2">The sequence shown here is derived from an EMBL/GenBank/DDBJ whole genome shotgun (WGS) entry which is preliminary data.</text>
</comment>
<evidence type="ECO:0000313" key="3">
    <source>
        <dbReference type="Proteomes" id="UP000886653"/>
    </source>
</evidence>
<evidence type="ECO:0000313" key="2">
    <source>
        <dbReference type="EMBL" id="KAG0146775.1"/>
    </source>
</evidence>
<sequence length="564" mass="65025">MSSNAKRAEDARQRGNDFYKSHRINDDADDDPQKQKLLARLTKAKLYLSEPANPIAQESVRNAIFQLPKYRPHLNDDRGYFRVGHDEMNRSLRDARNLLQTMSFYAFDRPKPTQRLHMTILDHTTAMLARDLICFCPFRRGLLNYRIASSRRKQLYHQTTLATIQRLLDSFAKQEQPISWVYGPVAVQDAVRYTLESWMPVPTGPYSIQRIRQLMAEDNLGSGQELVHLKFDHPRLSAYVDSEWSFNITLVDIGWENANPELGISPNPDLVTLPFMIVDLLTRATNAITVLRNRMIVEVCLGEMSEVLERMQHEALDGPTEPGSKNGLASPLTETIPSDYVGGPLTSFLYGTPILEHGRLKLSAETPEDNGPFPLVHYLLWERIPQQPMSFEQLKPQEKFLHWLYTQFMKLCHPYPRPKFDQALVYAPLNMTVFLRLVGLVSELGYPAHWLSKLIDSILSVKIITTARPPALLPQMMLTWYIRLEHFVRDPGPWSSLPWQDYGRESCPSNWWCLLPFLEQRTLTSTLSPSLMYTSGTLAYHILCWYSTTRKHSDHHLRICGRCS</sequence>
<keyword evidence="3" id="KW-1185">Reference proteome</keyword>
<gene>
    <name evidence="2" type="ORF">CROQUDRAFT_106917</name>
</gene>
<accession>A0A9P6NGY8</accession>
<dbReference type="Proteomes" id="UP000886653">
    <property type="component" value="Unassembled WGS sequence"/>
</dbReference>
<dbReference type="OrthoDB" id="2423701at2759"/>
<organism evidence="2 3">
    <name type="scientific">Cronartium quercuum f. sp. fusiforme G11</name>
    <dbReference type="NCBI Taxonomy" id="708437"/>
    <lineage>
        <taxon>Eukaryota</taxon>
        <taxon>Fungi</taxon>
        <taxon>Dikarya</taxon>
        <taxon>Basidiomycota</taxon>
        <taxon>Pucciniomycotina</taxon>
        <taxon>Pucciniomycetes</taxon>
        <taxon>Pucciniales</taxon>
        <taxon>Coleosporiaceae</taxon>
        <taxon>Cronartium</taxon>
    </lineage>
</organism>